<proteinExistence type="predicted"/>
<dbReference type="RefSeq" id="WP_066189745.1">
    <property type="nucleotide sequence ID" value="NZ_JARMMB010000003.1"/>
</dbReference>
<evidence type="ECO:0000313" key="1">
    <source>
        <dbReference type="EMBL" id="PKG26874.1"/>
    </source>
</evidence>
<dbReference type="PANTHER" id="PTHR12526:SF630">
    <property type="entry name" value="GLYCOSYLTRANSFERASE"/>
    <property type="match status" value="1"/>
</dbReference>
<keyword evidence="2" id="KW-1185">Reference proteome</keyword>
<dbReference type="Pfam" id="PF13692">
    <property type="entry name" value="Glyco_trans_1_4"/>
    <property type="match status" value="1"/>
</dbReference>
<keyword evidence="1" id="KW-0808">Transferase</keyword>
<dbReference type="SUPFAM" id="SSF53756">
    <property type="entry name" value="UDP-Glycosyltransferase/glycogen phosphorylase"/>
    <property type="match status" value="1"/>
</dbReference>
<comment type="caution">
    <text evidence="1">The sequence shown here is derived from an EMBL/GenBank/DDBJ whole genome shotgun (WGS) entry which is preliminary data.</text>
</comment>
<dbReference type="Gene3D" id="3.40.50.2000">
    <property type="entry name" value="Glycogen Phosphorylase B"/>
    <property type="match status" value="1"/>
</dbReference>
<name>A0A2N0ZBM0_9BACI</name>
<dbReference type="AlphaFoldDB" id="A0A2N0ZBM0"/>
<dbReference type="PANTHER" id="PTHR12526">
    <property type="entry name" value="GLYCOSYLTRANSFERASE"/>
    <property type="match status" value="1"/>
</dbReference>
<dbReference type="Proteomes" id="UP000233343">
    <property type="component" value="Unassembled WGS sequence"/>
</dbReference>
<accession>A0A2N0ZBM0</accession>
<reference evidence="1 2" key="1">
    <citation type="journal article" date="2010" name="Int. J. Syst. Evol. Microbiol.">
        <title>Bacillus horneckiae sp. nov., isolated from a spacecraft-assembly clean room.</title>
        <authorList>
            <person name="Vaishampayan P."/>
            <person name="Probst A."/>
            <person name="Krishnamurthi S."/>
            <person name="Ghosh S."/>
            <person name="Osman S."/>
            <person name="McDowall A."/>
            <person name="Ruckmani A."/>
            <person name="Mayilraj S."/>
            <person name="Venkateswaran K."/>
        </authorList>
    </citation>
    <scope>NUCLEOTIDE SEQUENCE [LARGE SCALE GENOMIC DNA]</scope>
    <source>
        <strain evidence="2">1PO1SC</strain>
    </source>
</reference>
<sequence>MDKVMITTSAGDWEGVQHRPHHFMKRAAKSGRTVIYIEPPVSLLGPLKNKRLLENWRRWRSGVQKTDEKLYVLSPPPVLPFGSKNRMINRINQRWIASAVKNAMKIIGKERAELYSFLPNSVDMFKHIPFERIYYDCVDDHASFTGLIKPELIEEMEKELMEKAHVCFATARQLLEDRKDWSANFHLVQNGAEYDHFAKVQTETLLTPHDIAGIPHPIIGFVGGISDWIDLDLIAGAARNLEKCSFVMIGPVDTNINQFKGLHNVHFLGSKPYKNLPNYIQSFDACLIPFRMNKLTKSVNPIKMYEYLSAGKPVISTPLPEVVHHSDVIDIVEHADELVASIKRLIEQKDAASSVEKVAARQVVGRENSWDARWKIVEEKLD</sequence>
<protein>
    <submittedName>
        <fullName evidence="1">Glycosyltransferase family 1 protein</fullName>
    </submittedName>
</protein>
<organism evidence="1 2">
    <name type="scientific">Cytobacillus horneckiae</name>
    <dbReference type="NCBI Taxonomy" id="549687"/>
    <lineage>
        <taxon>Bacteria</taxon>
        <taxon>Bacillati</taxon>
        <taxon>Bacillota</taxon>
        <taxon>Bacilli</taxon>
        <taxon>Bacillales</taxon>
        <taxon>Bacillaceae</taxon>
        <taxon>Cytobacillus</taxon>
    </lineage>
</organism>
<dbReference type="GO" id="GO:0016740">
    <property type="term" value="F:transferase activity"/>
    <property type="evidence" value="ECO:0007669"/>
    <property type="project" value="UniProtKB-KW"/>
</dbReference>
<evidence type="ECO:0000313" key="2">
    <source>
        <dbReference type="Proteomes" id="UP000233343"/>
    </source>
</evidence>
<dbReference type="Gene3D" id="3.40.50.11010">
    <property type="match status" value="1"/>
</dbReference>
<dbReference type="EMBL" id="PISD01000054">
    <property type="protein sequence ID" value="PKG26874.1"/>
    <property type="molecule type" value="Genomic_DNA"/>
</dbReference>
<gene>
    <name evidence="1" type="ORF">CWS20_21445</name>
</gene>